<accession>A0AAX6QU67</accession>
<sequence>MCPPRWDWCEDLISHCFPHSETVSRTQAPTALQLLCPPLPLLECPGVSDSCHCDLQTQETALGKRAKGAGSSGPKRRLVSRPFSGARRRPGPWRCCGKAFCLMWRRQSDTLTLPGSLRGLTASQRHLSLDIREHTGWPFL</sequence>
<dbReference type="GeneID" id="101702045"/>
<evidence type="ECO:0000313" key="2">
    <source>
        <dbReference type="Proteomes" id="UP000694906"/>
    </source>
</evidence>
<gene>
    <name evidence="3" type="primary">Znf664</name>
</gene>
<reference evidence="3" key="1">
    <citation type="submission" date="2025-08" db="UniProtKB">
        <authorList>
            <consortium name="RefSeq"/>
        </authorList>
    </citation>
    <scope>IDENTIFICATION</scope>
</reference>
<dbReference type="AlphaFoldDB" id="A0AAX6QU67"/>
<protein>
    <submittedName>
        <fullName evidence="3">Zinc finger protein 664 isoform X2</fullName>
    </submittedName>
</protein>
<name>A0AAX6QU67_HETGA</name>
<dbReference type="RefSeq" id="XP_012927300.1">
    <property type="nucleotide sequence ID" value="XM_013071846.2"/>
</dbReference>
<proteinExistence type="predicted"/>
<organism evidence="2 3">
    <name type="scientific">Heterocephalus glaber</name>
    <name type="common">Naked mole rat</name>
    <dbReference type="NCBI Taxonomy" id="10181"/>
    <lineage>
        <taxon>Eukaryota</taxon>
        <taxon>Metazoa</taxon>
        <taxon>Chordata</taxon>
        <taxon>Craniata</taxon>
        <taxon>Vertebrata</taxon>
        <taxon>Euteleostomi</taxon>
        <taxon>Mammalia</taxon>
        <taxon>Eutheria</taxon>
        <taxon>Euarchontoglires</taxon>
        <taxon>Glires</taxon>
        <taxon>Rodentia</taxon>
        <taxon>Hystricomorpha</taxon>
        <taxon>Bathyergidae</taxon>
        <taxon>Heterocephalus</taxon>
    </lineage>
</organism>
<dbReference type="Proteomes" id="UP000694906">
    <property type="component" value="Unplaced"/>
</dbReference>
<evidence type="ECO:0000256" key="1">
    <source>
        <dbReference type="SAM" id="MobiDB-lite"/>
    </source>
</evidence>
<keyword evidence="2" id="KW-1185">Reference proteome</keyword>
<dbReference type="CTD" id="144348"/>
<evidence type="ECO:0000313" key="3">
    <source>
        <dbReference type="RefSeq" id="XP_012927300.1"/>
    </source>
</evidence>
<feature type="region of interest" description="Disordered" evidence="1">
    <location>
        <begin position="63"/>
        <end position="85"/>
    </location>
</feature>